<dbReference type="EMBL" id="DWWC01000262">
    <property type="protein sequence ID" value="HJC70470.1"/>
    <property type="molecule type" value="Genomic_DNA"/>
</dbReference>
<dbReference type="PROSITE" id="PS51257">
    <property type="entry name" value="PROKAR_LIPOPROTEIN"/>
    <property type="match status" value="1"/>
</dbReference>
<proteinExistence type="predicted"/>
<accession>A0A9D2Q400</accession>
<reference evidence="1" key="2">
    <citation type="submission" date="2021-04" db="EMBL/GenBank/DDBJ databases">
        <authorList>
            <person name="Gilroy R."/>
        </authorList>
    </citation>
    <scope>NUCLEOTIDE SEQUENCE</scope>
    <source>
        <strain evidence="1">CHK130-7132</strain>
    </source>
</reference>
<dbReference type="AlphaFoldDB" id="A0A9D2Q400"/>
<gene>
    <name evidence="1" type="ORF">H9932_12465</name>
</gene>
<name>A0A9D2Q400_9MICO</name>
<dbReference type="PROSITE" id="PS51318">
    <property type="entry name" value="TAT"/>
    <property type="match status" value="1"/>
</dbReference>
<evidence type="ECO:0000313" key="2">
    <source>
        <dbReference type="Proteomes" id="UP000823854"/>
    </source>
</evidence>
<protein>
    <submittedName>
        <fullName evidence="1">Uncharacterized protein</fullName>
    </submittedName>
</protein>
<evidence type="ECO:0000313" key="1">
    <source>
        <dbReference type="EMBL" id="HJC70470.1"/>
    </source>
</evidence>
<comment type="caution">
    <text evidence="1">The sequence shown here is derived from an EMBL/GenBank/DDBJ whole genome shotgun (WGS) entry which is preliminary data.</text>
</comment>
<organism evidence="1 2">
    <name type="scientific">Candidatus Brachybacterium intestinipullorum</name>
    <dbReference type="NCBI Taxonomy" id="2838512"/>
    <lineage>
        <taxon>Bacteria</taxon>
        <taxon>Bacillati</taxon>
        <taxon>Actinomycetota</taxon>
        <taxon>Actinomycetes</taxon>
        <taxon>Micrococcales</taxon>
        <taxon>Dermabacteraceae</taxon>
        <taxon>Brachybacterium</taxon>
    </lineage>
</organism>
<sequence>MSMVSRRGILGGAAAAAALLLGACGRGGEKLVEAAEEAATAVDGVSSAELTIADGATFERLLSGTVSLAAGDRAGGLETFDEAMRGIVTTLHAELEDAEARSLRVGGITGILDGGEELTPLDLDPDVVAATPRLDRVTAESFYGRYGLG</sequence>
<dbReference type="Proteomes" id="UP000823854">
    <property type="component" value="Unassembled WGS sequence"/>
</dbReference>
<reference evidence="1" key="1">
    <citation type="journal article" date="2021" name="PeerJ">
        <title>Extensive microbial diversity within the chicken gut microbiome revealed by metagenomics and culture.</title>
        <authorList>
            <person name="Gilroy R."/>
            <person name="Ravi A."/>
            <person name="Getino M."/>
            <person name="Pursley I."/>
            <person name="Horton D.L."/>
            <person name="Alikhan N.F."/>
            <person name="Baker D."/>
            <person name="Gharbi K."/>
            <person name="Hall N."/>
            <person name="Watson M."/>
            <person name="Adriaenssens E.M."/>
            <person name="Foster-Nyarko E."/>
            <person name="Jarju S."/>
            <person name="Secka A."/>
            <person name="Antonio M."/>
            <person name="Oren A."/>
            <person name="Chaudhuri R.R."/>
            <person name="La Ragione R."/>
            <person name="Hildebrand F."/>
            <person name="Pallen M.J."/>
        </authorList>
    </citation>
    <scope>NUCLEOTIDE SEQUENCE</scope>
    <source>
        <strain evidence="1">CHK130-7132</strain>
    </source>
</reference>
<dbReference type="InterPro" id="IPR006311">
    <property type="entry name" value="TAT_signal"/>
</dbReference>